<dbReference type="AlphaFoldDB" id="A0ABC8XAS9"/>
<name>A0ABC8XAS9_9POAL</name>
<feature type="compositionally biased region" description="Low complexity" evidence="1">
    <location>
        <begin position="31"/>
        <end position="41"/>
    </location>
</feature>
<proteinExistence type="predicted"/>
<evidence type="ECO:0000313" key="3">
    <source>
        <dbReference type="Proteomes" id="UP001497457"/>
    </source>
</evidence>
<protein>
    <submittedName>
        <fullName evidence="2">Uncharacterized protein</fullName>
    </submittedName>
</protein>
<sequence length="319" mass="34214">MAAEELVLFAQDDKTVSLAIIPAPTTPPAAPSETEAAPAPAEAATFRLVVEQSYRSGGGGGAAAYETDTMEDVACRVPAAEIRAGAAAVDRAFEQLLAGLDHPTLRREVALEARAAAARVRARCGEEGDRLGGAEFRLRIVFVDDPFDEEEEESEPEPEPGCEEEICSDLEFDEESWQRGRSDGGDWRHEHDDPAVLEDDGGGQFTARPFDGALAREGGPSDGALLLSGFEARADGPELGDQHELTPRDVQRLVRLAVSGGDVEDDEGYQRVVDAGAPVSRAARAVMLDQGLRSTRPRQQQQEHSASTRGMPPRMRTGL</sequence>
<dbReference type="EMBL" id="OZ075124">
    <property type="protein sequence ID" value="CAL4922691.1"/>
    <property type="molecule type" value="Genomic_DNA"/>
</dbReference>
<feature type="region of interest" description="Disordered" evidence="1">
    <location>
        <begin position="22"/>
        <end position="41"/>
    </location>
</feature>
<feature type="region of interest" description="Disordered" evidence="1">
    <location>
        <begin position="175"/>
        <end position="203"/>
    </location>
</feature>
<accession>A0ABC8XAS9</accession>
<keyword evidence="3" id="KW-1185">Reference proteome</keyword>
<evidence type="ECO:0000256" key="1">
    <source>
        <dbReference type="SAM" id="MobiDB-lite"/>
    </source>
</evidence>
<dbReference type="Proteomes" id="UP001497457">
    <property type="component" value="Chromosome 14rd"/>
</dbReference>
<evidence type="ECO:0000313" key="2">
    <source>
        <dbReference type="EMBL" id="CAL4922691.1"/>
    </source>
</evidence>
<feature type="compositionally biased region" description="Polar residues" evidence="1">
    <location>
        <begin position="297"/>
        <end position="308"/>
    </location>
</feature>
<feature type="region of interest" description="Disordered" evidence="1">
    <location>
        <begin position="288"/>
        <end position="319"/>
    </location>
</feature>
<reference evidence="2" key="1">
    <citation type="submission" date="2024-10" db="EMBL/GenBank/DDBJ databases">
        <authorList>
            <person name="Ryan C."/>
        </authorList>
    </citation>
    <scope>NUCLEOTIDE SEQUENCE [LARGE SCALE GENOMIC DNA]</scope>
</reference>
<gene>
    <name evidence="2" type="ORF">URODEC1_LOCUS21859</name>
</gene>
<organism evidence="2 3">
    <name type="scientific">Urochloa decumbens</name>
    <dbReference type="NCBI Taxonomy" id="240449"/>
    <lineage>
        <taxon>Eukaryota</taxon>
        <taxon>Viridiplantae</taxon>
        <taxon>Streptophyta</taxon>
        <taxon>Embryophyta</taxon>
        <taxon>Tracheophyta</taxon>
        <taxon>Spermatophyta</taxon>
        <taxon>Magnoliopsida</taxon>
        <taxon>Liliopsida</taxon>
        <taxon>Poales</taxon>
        <taxon>Poaceae</taxon>
        <taxon>PACMAD clade</taxon>
        <taxon>Panicoideae</taxon>
        <taxon>Panicodae</taxon>
        <taxon>Paniceae</taxon>
        <taxon>Melinidinae</taxon>
        <taxon>Urochloa</taxon>
    </lineage>
</organism>
<feature type="compositionally biased region" description="Basic and acidic residues" evidence="1">
    <location>
        <begin position="176"/>
        <end position="194"/>
    </location>
</feature>